<gene>
    <name evidence="1" type="ORF">MEUPH1_LOCUS20429</name>
</gene>
<protein>
    <recommendedName>
        <fullName evidence="3">ATP synthase subunit s, mitochondrial</fullName>
    </recommendedName>
</protein>
<dbReference type="SUPFAM" id="SSF52047">
    <property type="entry name" value="RNI-like"/>
    <property type="match status" value="1"/>
</dbReference>
<evidence type="ECO:0000313" key="2">
    <source>
        <dbReference type="Proteomes" id="UP001160148"/>
    </source>
</evidence>
<keyword evidence="2" id="KW-1185">Reference proteome</keyword>
<sequence>MKMLKTLQFQFLKINTIGMNKRLLWQWIDDTFNRFDDDRIKEIGPNLACAEWLMKNGAQVRWKGCKEFVSHYNCLPNITSCNLGQFLIEQVYAGKEASISHIGFDYFKNCKNISEVEFVGCHTIDNEALSKLNILKDYLTNLKINGCINVSDQGIKSLEQLQALKYLELKNLQFLSEPEATIDHLKIKLPECNIQYYNE</sequence>
<organism evidence="1 2">
    <name type="scientific">Macrosiphum euphorbiae</name>
    <name type="common">potato aphid</name>
    <dbReference type="NCBI Taxonomy" id="13131"/>
    <lineage>
        <taxon>Eukaryota</taxon>
        <taxon>Metazoa</taxon>
        <taxon>Ecdysozoa</taxon>
        <taxon>Arthropoda</taxon>
        <taxon>Hexapoda</taxon>
        <taxon>Insecta</taxon>
        <taxon>Pterygota</taxon>
        <taxon>Neoptera</taxon>
        <taxon>Paraneoptera</taxon>
        <taxon>Hemiptera</taxon>
        <taxon>Sternorrhyncha</taxon>
        <taxon>Aphidomorpha</taxon>
        <taxon>Aphidoidea</taxon>
        <taxon>Aphididae</taxon>
        <taxon>Macrosiphini</taxon>
        <taxon>Macrosiphum</taxon>
    </lineage>
</organism>
<name>A0AAV0XCF1_9HEMI</name>
<dbReference type="Proteomes" id="UP001160148">
    <property type="component" value="Unassembled WGS sequence"/>
</dbReference>
<dbReference type="Gene3D" id="3.80.10.10">
    <property type="entry name" value="Ribonuclease Inhibitor"/>
    <property type="match status" value="1"/>
</dbReference>
<dbReference type="InterPro" id="IPR032675">
    <property type="entry name" value="LRR_dom_sf"/>
</dbReference>
<evidence type="ECO:0000313" key="1">
    <source>
        <dbReference type="EMBL" id="CAI6365752.1"/>
    </source>
</evidence>
<dbReference type="AlphaFoldDB" id="A0AAV0XCF1"/>
<reference evidence="1 2" key="1">
    <citation type="submission" date="2023-01" db="EMBL/GenBank/DDBJ databases">
        <authorList>
            <person name="Whitehead M."/>
        </authorList>
    </citation>
    <scope>NUCLEOTIDE SEQUENCE [LARGE SCALE GENOMIC DNA]</scope>
</reference>
<proteinExistence type="predicted"/>
<dbReference type="EMBL" id="CARXXK010000004">
    <property type="protein sequence ID" value="CAI6365752.1"/>
    <property type="molecule type" value="Genomic_DNA"/>
</dbReference>
<evidence type="ECO:0008006" key="3">
    <source>
        <dbReference type="Google" id="ProtNLM"/>
    </source>
</evidence>
<comment type="caution">
    <text evidence="1">The sequence shown here is derived from an EMBL/GenBank/DDBJ whole genome shotgun (WGS) entry which is preliminary data.</text>
</comment>
<accession>A0AAV0XCF1</accession>